<accession>A0ABN9MJ94</accession>
<evidence type="ECO:0000256" key="3">
    <source>
        <dbReference type="ARBA" id="ARBA00022801"/>
    </source>
</evidence>
<evidence type="ECO:0000313" key="8">
    <source>
        <dbReference type="Proteomes" id="UP001176940"/>
    </source>
</evidence>
<comment type="cofactor">
    <cofactor evidence="5">
        <name>Mg(2+)</name>
        <dbReference type="ChEBI" id="CHEBI:18420"/>
    </cofactor>
</comment>
<dbReference type="Gene3D" id="3.30.420.10">
    <property type="entry name" value="Ribonuclease H-like superfamily/Ribonuclease H"/>
    <property type="match status" value="1"/>
</dbReference>
<dbReference type="PANTHER" id="PTHR11241:SF0">
    <property type="entry name" value="DEOXYURIDINE 5'-TRIPHOSPHATE NUCLEOTIDOHYDROLASE"/>
    <property type="match status" value="1"/>
</dbReference>
<dbReference type="NCBIfam" id="TIGR00576">
    <property type="entry name" value="dut"/>
    <property type="match status" value="1"/>
</dbReference>
<dbReference type="InterPro" id="IPR029054">
    <property type="entry name" value="dUTPase-like"/>
</dbReference>
<evidence type="ECO:0000256" key="2">
    <source>
        <dbReference type="ARBA" id="ARBA00006581"/>
    </source>
</evidence>
<dbReference type="SUPFAM" id="SSF51283">
    <property type="entry name" value="dUTPase-like"/>
    <property type="match status" value="1"/>
</dbReference>
<dbReference type="Proteomes" id="UP001176940">
    <property type="component" value="Unassembled WGS sequence"/>
</dbReference>
<keyword evidence="8" id="KW-1185">Reference proteome</keyword>
<comment type="similarity">
    <text evidence="2 5">Belongs to the dUTPase family.</text>
</comment>
<keyword evidence="3 5" id="KW-0378">Hydrolase</keyword>
<keyword evidence="5" id="KW-0479">Metal-binding</keyword>
<dbReference type="InterPro" id="IPR036397">
    <property type="entry name" value="RNaseH_sf"/>
</dbReference>
<proteinExistence type="inferred from homology"/>
<evidence type="ECO:0000256" key="1">
    <source>
        <dbReference type="ARBA" id="ARBA00005142"/>
    </source>
</evidence>
<organism evidence="7 8">
    <name type="scientific">Ranitomeya imitator</name>
    <name type="common">mimic poison frog</name>
    <dbReference type="NCBI Taxonomy" id="111125"/>
    <lineage>
        <taxon>Eukaryota</taxon>
        <taxon>Metazoa</taxon>
        <taxon>Chordata</taxon>
        <taxon>Craniata</taxon>
        <taxon>Vertebrata</taxon>
        <taxon>Euteleostomi</taxon>
        <taxon>Amphibia</taxon>
        <taxon>Batrachia</taxon>
        <taxon>Anura</taxon>
        <taxon>Neobatrachia</taxon>
        <taxon>Hyloidea</taxon>
        <taxon>Dendrobatidae</taxon>
        <taxon>Dendrobatinae</taxon>
        <taxon>Ranitomeya</taxon>
    </lineage>
</organism>
<dbReference type="InterPro" id="IPR036157">
    <property type="entry name" value="dUTPase-like_sf"/>
</dbReference>
<dbReference type="EC" id="3.6.1.23" evidence="5"/>
<comment type="pathway">
    <text evidence="1 5">Pyrimidine metabolism; dUMP biosynthesis; dUMP from dCTP (dUTP route): step 2/2.</text>
</comment>
<dbReference type="PANTHER" id="PTHR11241">
    <property type="entry name" value="DEOXYURIDINE 5'-TRIPHOSPHATE NUCLEOTIDOHYDROLASE"/>
    <property type="match status" value="1"/>
</dbReference>
<dbReference type="Gene3D" id="2.70.40.10">
    <property type="match status" value="1"/>
</dbReference>
<dbReference type="EMBL" id="CAUEEQ010077706">
    <property type="protein sequence ID" value="CAJ0966855.1"/>
    <property type="molecule type" value="Genomic_DNA"/>
</dbReference>
<comment type="function">
    <text evidence="5">Involved in nucleotide metabolism via production of dUMP, the immediate precursor of thymidine nucleotides, and decreases the intracellular concentration of dUTP so that uracil cannot be incorporated into DNA.</text>
</comment>
<evidence type="ECO:0000256" key="4">
    <source>
        <dbReference type="ARBA" id="ARBA00023080"/>
    </source>
</evidence>
<comment type="caution">
    <text evidence="7">The sequence shown here is derived from an EMBL/GenBank/DDBJ whole genome shotgun (WGS) entry which is preliminary data.</text>
</comment>
<feature type="domain" description="dUTPase-like" evidence="6">
    <location>
        <begin position="139"/>
        <end position="266"/>
    </location>
</feature>
<dbReference type="Pfam" id="PF00692">
    <property type="entry name" value="dUTPase"/>
    <property type="match status" value="1"/>
</dbReference>
<sequence length="381" mass="41460">MKILLLNNNSMPGLRMVLPDMSMAKDNGKVWHIIPNSEADRAAAIRQTTETDKAKETWLHAAGLVERMNGLLKVTLKKLNQSDTSFEQWRDNLSDALQIINNRPITDSMTPLMRMLTPNLTIHEAHVVETIIYWKIHEEARIPERATPLSAGLDLGALDVTVIPSGKVVPISTGLGCQIPKGHYGQNATRSSFALKGAIVVGGIIDADYQGEIKVLLLNLGTEPLIIEKKQKMAQMLLIPVNLSLGEEGHAPAELTGRGDKGFGSSDVTNVGAKIWVQNAQGPPSEAEVNASKIDPGHIKRLPSSCVKVGRQAQKTIIIANIRFSPTPVCPSRKRRAWYDALLGGYRAGTGTLNGFDIETLANRMHNAGKNIQDALTIQGQ</sequence>
<dbReference type="InterPro" id="IPR008181">
    <property type="entry name" value="dUTPase"/>
</dbReference>
<evidence type="ECO:0000259" key="6">
    <source>
        <dbReference type="Pfam" id="PF00692"/>
    </source>
</evidence>
<evidence type="ECO:0000256" key="5">
    <source>
        <dbReference type="RuleBase" id="RU367024"/>
    </source>
</evidence>
<dbReference type="CDD" id="cd07557">
    <property type="entry name" value="trimeric_dUTPase"/>
    <property type="match status" value="1"/>
</dbReference>
<comment type="catalytic activity">
    <reaction evidence="5">
        <text>dUTP + H2O = dUMP + diphosphate + H(+)</text>
        <dbReference type="Rhea" id="RHEA:10248"/>
        <dbReference type="ChEBI" id="CHEBI:15377"/>
        <dbReference type="ChEBI" id="CHEBI:15378"/>
        <dbReference type="ChEBI" id="CHEBI:33019"/>
        <dbReference type="ChEBI" id="CHEBI:61555"/>
        <dbReference type="ChEBI" id="CHEBI:246422"/>
        <dbReference type="EC" id="3.6.1.23"/>
    </reaction>
</comment>
<evidence type="ECO:0000313" key="7">
    <source>
        <dbReference type="EMBL" id="CAJ0966855.1"/>
    </source>
</evidence>
<keyword evidence="4 5" id="KW-0546">Nucleotide metabolism</keyword>
<keyword evidence="5" id="KW-0460">Magnesium</keyword>
<reference evidence="7" key="1">
    <citation type="submission" date="2023-07" db="EMBL/GenBank/DDBJ databases">
        <authorList>
            <person name="Stuckert A."/>
        </authorList>
    </citation>
    <scope>NUCLEOTIDE SEQUENCE</scope>
</reference>
<gene>
    <name evidence="7" type="ORF">RIMI_LOCUS21748828</name>
</gene>
<dbReference type="InterPro" id="IPR033704">
    <property type="entry name" value="dUTPase_trimeric"/>
</dbReference>
<name>A0ABN9MJ94_9NEOB</name>
<protein>
    <recommendedName>
        <fullName evidence="5">Deoxyuridine 5'-triphosphate nucleotidohydrolase</fullName>
        <shortName evidence="5">dUTPase</shortName>
        <ecNumber evidence="5">3.6.1.23</ecNumber>
    </recommendedName>
    <alternativeName>
        <fullName evidence="5">dUTP pyrophosphatase</fullName>
    </alternativeName>
</protein>